<evidence type="ECO:0000256" key="2">
    <source>
        <dbReference type="SAM" id="SignalP"/>
    </source>
</evidence>
<dbReference type="EMBL" id="SMSJ01000029">
    <property type="protein sequence ID" value="TDH60927.1"/>
    <property type="molecule type" value="Genomic_DNA"/>
</dbReference>
<evidence type="ECO:0000256" key="1">
    <source>
        <dbReference type="SAM" id="MobiDB-lite"/>
    </source>
</evidence>
<dbReference type="OrthoDB" id="9991022at2"/>
<dbReference type="RefSeq" id="WP_133290288.1">
    <property type="nucleotide sequence ID" value="NZ_SMSJ01000029.1"/>
</dbReference>
<dbReference type="Proteomes" id="UP000295096">
    <property type="component" value="Unassembled WGS sequence"/>
</dbReference>
<reference evidence="3 4" key="1">
    <citation type="journal article" date="2016" name="J. Microbiol.">
        <title>Dankookia rubra gen. nov., sp. nov., an alphaproteobacterium isolated from sediment of a shallow stream.</title>
        <authorList>
            <person name="Kim W.H."/>
            <person name="Kim D.H."/>
            <person name="Kang K."/>
            <person name="Ahn T.Y."/>
        </authorList>
    </citation>
    <scope>NUCLEOTIDE SEQUENCE [LARGE SCALE GENOMIC DNA]</scope>
    <source>
        <strain evidence="3 4">JCM30602</strain>
    </source>
</reference>
<feature type="chain" id="PRO_5020526518" description="Secreted protein" evidence="2">
    <location>
        <begin position="24"/>
        <end position="153"/>
    </location>
</feature>
<sequence>MRNVMVSAAMAVLACSVMHPARAQPAAQAQEQSAANIASGRDGLGDLEKMTFDCPRAGLNAAAREASKHPSQGSYQFAYFKIINGSHHSSYEIAFQSNQDAEPELKYCVSVYCQQGWDPASKTSVTLMPSGRPPKGASAHVAACGRGHAPVKR</sequence>
<keyword evidence="4" id="KW-1185">Reference proteome</keyword>
<protein>
    <recommendedName>
        <fullName evidence="5">Secreted protein</fullName>
    </recommendedName>
</protein>
<evidence type="ECO:0008006" key="5">
    <source>
        <dbReference type="Google" id="ProtNLM"/>
    </source>
</evidence>
<gene>
    <name evidence="3" type="ORF">E2C06_19515</name>
</gene>
<evidence type="ECO:0000313" key="3">
    <source>
        <dbReference type="EMBL" id="TDH60927.1"/>
    </source>
</evidence>
<evidence type="ECO:0000313" key="4">
    <source>
        <dbReference type="Proteomes" id="UP000295096"/>
    </source>
</evidence>
<name>A0A4R5QET5_9PROT</name>
<feature type="region of interest" description="Disordered" evidence="1">
    <location>
        <begin position="130"/>
        <end position="153"/>
    </location>
</feature>
<keyword evidence="2" id="KW-0732">Signal</keyword>
<dbReference type="PROSITE" id="PS51257">
    <property type="entry name" value="PROKAR_LIPOPROTEIN"/>
    <property type="match status" value="1"/>
</dbReference>
<dbReference type="AlphaFoldDB" id="A0A4R5QET5"/>
<accession>A0A4R5QET5</accession>
<proteinExistence type="predicted"/>
<feature type="signal peptide" evidence="2">
    <location>
        <begin position="1"/>
        <end position="23"/>
    </location>
</feature>
<comment type="caution">
    <text evidence="3">The sequence shown here is derived from an EMBL/GenBank/DDBJ whole genome shotgun (WGS) entry which is preliminary data.</text>
</comment>
<organism evidence="3 4">
    <name type="scientific">Dankookia rubra</name>
    <dbReference type="NCBI Taxonomy" id="1442381"/>
    <lineage>
        <taxon>Bacteria</taxon>
        <taxon>Pseudomonadati</taxon>
        <taxon>Pseudomonadota</taxon>
        <taxon>Alphaproteobacteria</taxon>
        <taxon>Acetobacterales</taxon>
        <taxon>Roseomonadaceae</taxon>
        <taxon>Dankookia</taxon>
    </lineage>
</organism>